<keyword evidence="1" id="KW-0378">Hydrolase</keyword>
<dbReference type="Gene3D" id="3.40.50.300">
    <property type="entry name" value="P-loop containing nucleotide triphosphate hydrolases"/>
    <property type="match status" value="1"/>
</dbReference>
<feature type="domain" description="Helicase ATP-binding" evidence="2">
    <location>
        <begin position="525"/>
        <end position="684"/>
    </location>
</feature>
<dbReference type="SUPFAM" id="SSF52540">
    <property type="entry name" value="P-loop containing nucleoside triphosphate hydrolases"/>
    <property type="match status" value="2"/>
</dbReference>
<dbReference type="EMBL" id="FOXQ01000009">
    <property type="protein sequence ID" value="SFQ33263.1"/>
    <property type="molecule type" value="Genomic_DNA"/>
</dbReference>
<dbReference type="Proteomes" id="UP000199031">
    <property type="component" value="Unassembled WGS sequence"/>
</dbReference>
<name>A0A1I5XMQ9_9BACT</name>
<protein>
    <submittedName>
        <fullName evidence="4">Superfamily II DNA or RNA helicase, SNF2 family</fullName>
    </submittedName>
</protein>
<dbReference type="InterPro" id="IPR000330">
    <property type="entry name" value="SNF2_N"/>
</dbReference>
<dbReference type="SMART" id="SM00490">
    <property type="entry name" value="HELICc"/>
    <property type="match status" value="1"/>
</dbReference>
<dbReference type="RefSeq" id="WP_090659938.1">
    <property type="nucleotide sequence ID" value="NZ_FOXQ01000009.1"/>
</dbReference>
<dbReference type="GO" id="GO:0004386">
    <property type="term" value="F:helicase activity"/>
    <property type="evidence" value="ECO:0007669"/>
    <property type="project" value="UniProtKB-KW"/>
</dbReference>
<dbReference type="AlphaFoldDB" id="A0A1I5XMQ9"/>
<dbReference type="InterPro" id="IPR038718">
    <property type="entry name" value="SNF2-like_sf"/>
</dbReference>
<dbReference type="GO" id="GO:0016787">
    <property type="term" value="F:hydrolase activity"/>
    <property type="evidence" value="ECO:0007669"/>
    <property type="project" value="UniProtKB-KW"/>
</dbReference>
<dbReference type="Gene3D" id="3.40.50.10810">
    <property type="entry name" value="Tandem AAA-ATPase domain"/>
    <property type="match status" value="1"/>
</dbReference>
<evidence type="ECO:0000313" key="5">
    <source>
        <dbReference type="Proteomes" id="UP000199031"/>
    </source>
</evidence>
<organism evidence="4 5">
    <name type="scientific">Parafilimonas terrae</name>
    <dbReference type="NCBI Taxonomy" id="1465490"/>
    <lineage>
        <taxon>Bacteria</taxon>
        <taxon>Pseudomonadati</taxon>
        <taxon>Bacteroidota</taxon>
        <taxon>Chitinophagia</taxon>
        <taxon>Chitinophagales</taxon>
        <taxon>Chitinophagaceae</taxon>
        <taxon>Parafilimonas</taxon>
    </lineage>
</organism>
<dbReference type="PROSITE" id="PS51192">
    <property type="entry name" value="HELICASE_ATP_BIND_1"/>
    <property type="match status" value="1"/>
</dbReference>
<dbReference type="InterPro" id="IPR027417">
    <property type="entry name" value="P-loop_NTPase"/>
</dbReference>
<evidence type="ECO:0000313" key="4">
    <source>
        <dbReference type="EMBL" id="SFQ33263.1"/>
    </source>
</evidence>
<accession>A0A1I5XMQ9</accession>
<evidence type="ECO:0000256" key="1">
    <source>
        <dbReference type="ARBA" id="ARBA00022801"/>
    </source>
</evidence>
<dbReference type="SMART" id="SM00487">
    <property type="entry name" value="DEXDc"/>
    <property type="match status" value="1"/>
</dbReference>
<keyword evidence="4" id="KW-0347">Helicase</keyword>
<dbReference type="Pfam" id="PF00271">
    <property type="entry name" value="Helicase_C"/>
    <property type="match status" value="1"/>
</dbReference>
<dbReference type="STRING" id="1465490.SAMN05444277_10954"/>
<dbReference type="GO" id="GO:0005524">
    <property type="term" value="F:ATP binding"/>
    <property type="evidence" value="ECO:0007669"/>
    <property type="project" value="InterPro"/>
</dbReference>
<evidence type="ECO:0000259" key="3">
    <source>
        <dbReference type="PROSITE" id="PS51194"/>
    </source>
</evidence>
<gene>
    <name evidence="4" type="ORF">SAMN05444277_10954</name>
</gene>
<dbReference type="InterPro" id="IPR049730">
    <property type="entry name" value="SNF2/RAD54-like_C"/>
</dbReference>
<dbReference type="InterPro" id="IPR014001">
    <property type="entry name" value="Helicase_ATP-bd"/>
</dbReference>
<keyword evidence="4" id="KW-0547">Nucleotide-binding</keyword>
<sequence length="974" mass="112898">MSATNNNLPKKTIILPAVKPGKKNGKYETALLLDFVSKTELPFTIAALLVYEINGDRNYKVFPLNGEKSLRDFNKLPHEVVYSIRFLTTEKLAVIKQEAGRNYNSNNRNDVSFKTYVEQKMLSHIYYRLQELKPFNALLKWYCRYADDLNNIFIRPAAFSNYTPKIYFELVRTQSGLLRMLVLININEEYFPLTDFTRRGFLLQSKNEFFLLSPKDVDILNKYPQGYVDVQPEKETDFLLHTAEPLSKNYTVNRDVLLQDTVADTSLQPKIYLGELNNSFLMITTKWQYGEFEIDDEPGDMFTAVADGKRYTVKRDVAAENETKAFLCDMHEKFSKQRNGYYYLPFAEAEKKQWFVKFYRKLIDKNIPVYGMEQLKHFRYNTHVPVIHIHFDGKGIDWFDLRVEINYGDQQVSLADLQKAIFNKQSFLLLKDGTIGAIPEEWAQEYGMLFRMGQVKKDSIRLSALHHTLLNNIKDGEAITAKAIAKQFKEKWQRLQQHTERLYTVPKTIKASLRDYQQAGFEWLCLLDEMQWGGCLADDMGLGKTLQAITFLQHVSNQKKKETHLVVCPTSLLYNWENELKKFAPELTCFIYYKGSRNYDADTFKQYNIVLTTYGCIRSDIDQLEQFNFGYIVCDESHVIKNPAAQLSKAVVRLRARNRIILSGTPVQNNTFDLYTQMNFINPGLLGNREFFKSEFSQPIDKYGDKEKSAQLKKIIYPFFLRRTKEQVAKDLPAKTEITLWCEMEEEQRKIYDALKHYYRESLLQRIAEDGVGSSAVYILEGLTKLRQACNAPQLLKDYKDVTNASVKLEVLGNELEENIGDHKVLVFSQFTGMLQLIADALRNNNVPFLYLDGSTKAEQRQGLVQQFQTTNEAKIFLISLKAGGVGLTLTAADYVYLIDPWWNPAAEQQAIDRTHRIGQQQKVFAYKMICRDTVEEKILALQQKKQSLVKDIISEDAGFIKSLSEEDVKYLFE</sequence>
<keyword evidence="4" id="KW-0067">ATP-binding</keyword>
<dbReference type="Pfam" id="PF00176">
    <property type="entry name" value="SNF2-rel_dom"/>
    <property type="match status" value="1"/>
</dbReference>
<dbReference type="CDD" id="cd18793">
    <property type="entry name" value="SF2_C_SNF"/>
    <property type="match status" value="1"/>
</dbReference>
<dbReference type="InterPro" id="IPR001650">
    <property type="entry name" value="Helicase_C-like"/>
</dbReference>
<dbReference type="PANTHER" id="PTHR10799">
    <property type="entry name" value="SNF2/RAD54 HELICASE FAMILY"/>
    <property type="match status" value="1"/>
</dbReference>
<evidence type="ECO:0000259" key="2">
    <source>
        <dbReference type="PROSITE" id="PS51192"/>
    </source>
</evidence>
<feature type="domain" description="Helicase C-terminal" evidence="3">
    <location>
        <begin position="808"/>
        <end position="970"/>
    </location>
</feature>
<dbReference type="PROSITE" id="PS51194">
    <property type="entry name" value="HELICASE_CTER"/>
    <property type="match status" value="1"/>
</dbReference>
<dbReference type="OrthoDB" id="9760715at2"/>
<reference evidence="4 5" key="1">
    <citation type="submission" date="2016-10" db="EMBL/GenBank/DDBJ databases">
        <authorList>
            <person name="de Groot N.N."/>
        </authorList>
    </citation>
    <scope>NUCLEOTIDE SEQUENCE [LARGE SCALE GENOMIC DNA]</scope>
    <source>
        <strain evidence="4 5">DSM 28286</strain>
    </source>
</reference>
<proteinExistence type="predicted"/>
<keyword evidence="5" id="KW-1185">Reference proteome</keyword>